<dbReference type="RefSeq" id="WP_116285077.1">
    <property type="nucleotide sequence ID" value="NZ_CP034672.1"/>
</dbReference>
<organism evidence="1 2">
    <name type="scientific">Vibrio anguillarum</name>
    <name type="common">Listonella anguillarum</name>
    <dbReference type="NCBI Taxonomy" id="55601"/>
    <lineage>
        <taxon>Bacteria</taxon>
        <taxon>Pseudomonadati</taxon>
        <taxon>Pseudomonadota</taxon>
        <taxon>Gammaproteobacteria</taxon>
        <taxon>Vibrionales</taxon>
        <taxon>Vibrionaceae</taxon>
        <taxon>Vibrio</taxon>
    </lineage>
</organism>
<reference evidence="1 2" key="1">
    <citation type="submission" date="2018-12" db="EMBL/GenBank/DDBJ databases">
        <title>Characterization and Draft Genome of Vibrio anguillarum J360 Marine Pathogen Isolated from an Outbreak in Lumpfish (Cyclopterus lumpus).</title>
        <authorList>
            <person name="Vasquez J.I."/>
            <person name="Cao T."/>
            <person name="Chakraborty S."/>
            <person name="Gnanagobal H."/>
            <person name="Wescot J."/>
            <person name="Boyce D."/>
            <person name="Santander J."/>
        </authorList>
    </citation>
    <scope>NUCLEOTIDE SEQUENCE [LARGE SCALE GENOMIC DNA]</scope>
    <source>
        <strain evidence="1 2">J360</strain>
    </source>
</reference>
<dbReference type="Proteomes" id="UP000256923">
    <property type="component" value="Chromosome 1"/>
</dbReference>
<proteinExistence type="predicted"/>
<name>A0A7U6J690_VIBAN</name>
<evidence type="ECO:0000313" key="1">
    <source>
        <dbReference type="EMBL" id="AZS26242.1"/>
    </source>
</evidence>
<dbReference type="AlphaFoldDB" id="A0A7U6J690"/>
<sequence length="134" mass="14986">MKCSYYQKKKVGEHTQIRVCNLMVNRQTLTVALIDESGALVGLPTRHEPLTFETHDEACSLIHNGTVQGAQYHAFDSLLVEPHLDVYQLKKADSFDESDLLGRALALTQEAEALCAKLRMPLVIDSECEEIKLS</sequence>
<protein>
    <submittedName>
        <fullName evidence="1">Uncharacterized protein</fullName>
    </submittedName>
</protein>
<gene>
    <name evidence="1" type="ORF">DYL72_15145</name>
</gene>
<evidence type="ECO:0000313" key="2">
    <source>
        <dbReference type="Proteomes" id="UP000256923"/>
    </source>
</evidence>
<dbReference type="EMBL" id="CP034672">
    <property type="protein sequence ID" value="AZS26242.1"/>
    <property type="molecule type" value="Genomic_DNA"/>
</dbReference>
<accession>A0A7U6J690</accession>